<keyword evidence="2" id="KW-1185">Reference proteome</keyword>
<evidence type="ECO:0000313" key="1">
    <source>
        <dbReference type="EMBL" id="GAA3669118.1"/>
    </source>
</evidence>
<evidence type="ECO:0000313" key="2">
    <source>
        <dbReference type="Proteomes" id="UP001500902"/>
    </source>
</evidence>
<protein>
    <submittedName>
        <fullName evidence="1">Uncharacterized protein</fullName>
    </submittedName>
</protein>
<sequence>MADMMTVVTHLMALLAGFLTCDALRVLHARRIAELTTADWDAACQQWAADPHNFCDRPGCPRCWGGWGHS</sequence>
<proteinExistence type="predicted"/>
<comment type="caution">
    <text evidence="1">The sequence shown here is derived from an EMBL/GenBank/DDBJ whole genome shotgun (WGS) entry which is preliminary data.</text>
</comment>
<dbReference type="Proteomes" id="UP001500902">
    <property type="component" value="Unassembled WGS sequence"/>
</dbReference>
<reference evidence="2" key="1">
    <citation type="journal article" date="2019" name="Int. J. Syst. Evol. Microbiol.">
        <title>The Global Catalogue of Microorganisms (GCM) 10K type strain sequencing project: providing services to taxonomists for standard genome sequencing and annotation.</title>
        <authorList>
            <consortium name="The Broad Institute Genomics Platform"/>
            <consortium name="The Broad Institute Genome Sequencing Center for Infectious Disease"/>
            <person name="Wu L."/>
            <person name="Ma J."/>
        </authorList>
    </citation>
    <scope>NUCLEOTIDE SEQUENCE [LARGE SCALE GENOMIC DNA]</scope>
    <source>
        <strain evidence="2">JCM 16904</strain>
    </source>
</reference>
<dbReference type="RefSeq" id="WP_344878720.1">
    <property type="nucleotide sequence ID" value="NZ_BAAAZP010000074.1"/>
</dbReference>
<dbReference type="EMBL" id="BAAAZP010000074">
    <property type="protein sequence ID" value="GAA3669118.1"/>
    <property type="molecule type" value="Genomic_DNA"/>
</dbReference>
<organism evidence="1 2">
    <name type="scientific">Nonomuraea antimicrobica</name>
    <dbReference type="NCBI Taxonomy" id="561173"/>
    <lineage>
        <taxon>Bacteria</taxon>
        <taxon>Bacillati</taxon>
        <taxon>Actinomycetota</taxon>
        <taxon>Actinomycetes</taxon>
        <taxon>Streptosporangiales</taxon>
        <taxon>Streptosporangiaceae</taxon>
        <taxon>Nonomuraea</taxon>
    </lineage>
</organism>
<accession>A0ABP7BTA0</accession>
<gene>
    <name evidence="1" type="ORF">GCM10022224_036560</name>
</gene>
<name>A0ABP7BTA0_9ACTN</name>